<accession>C7J1B4</accession>
<feature type="compositionally biased region" description="Basic and acidic residues" evidence="1">
    <location>
        <begin position="32"/>
        <end position="41"/>
    </location>
</feature>
<dbReference type="Proteomes" id="UP000000763">
    <property type="component" value="Chromosome 4"/>
</dbReference>
<evidence type="ECO:0000313" key="2">
    <source>
        <dbReference type="EMBL" id="BAH92655.1"/>
    </source>
</evidence>
<organism evidence="2 3">
    <name type="scientific">Oryza sativa subsp. japonica</name>
    <name type="common">Rice</name>
    <dbReference type="NCBI Taxonomy" id="39947"/>
    <lineage>
        <taxon>Eukaryota</taxon>
        <taxon>Viridiplantae</taxon>
        <taxon>Streptophyta</taxon>
        <taxon>Embryophyta</taxon>
        <taxon>Tracheophyta</taxon>
        <taxon>Spermatophyta</taxon>
        <taxon>Magnoliopsida</taxon>
        <taxon>Liliopsida</taxon>
        <taxon>Poales</taxon>
        <taxon>Poaceae</taxon>
        <taxon>BOP clade</taxon>
        <taxon>Oryzoideae</taxon>
        <taxon>Oryzeae</taxon>
        <taxon>Oryzinae</taxon>
        <taxon>Oryza</taxon>
        <taxon>Oryza sativa</taxon>
    </lineage>
</organism>
<dbReference type="AlphaFoldDB" id="C7J1B4"/>
<feature type="region of interest" description="Disordered" evidence="1">
    <location>
        <begin position="32"/>
        <end position="51"/>
    </location>
</feature>
<dbReference type="EMBL" id="AP008210">
    <property type="protein sequence ID" value="BAH92655.1"/>
    <property type="molecule type" value="Genomic_DNA"/>
</dbReference>
<proteinExistence type="predicted"/>
<sequence>MVDCCRFLRSSERFILIQPGTGKCFLFISERKQKQNKDEKSGPMSKQNFFI</sequence>
<dbReference type="KEGG" id="dosa:Os04g0415050"/>
<evidence type="ECO:0000256" key="1">
    <source>
        <dbReference type="SAM" id="MobiDB-lite"/>
    </source>
</evidence>
<reference evidence="3" key="2">
    <citation type="journal article" date="2008" name="Nucleic Acids Res.">
        <title>The rice annotation project database (RAP-DB): 2008 update.</title>
        <authorList>
            <consortium name="The rice annotation project (RAP)"/>
        </authorList>
    </citation>
    <scope>GENOME REANNOTATION</scope>
    <source>
        <strain evidence="3">cv. Nipponbare</strain>
    </source>
</reference>
<gene>
    <name evidence="2" type="ordered locus">Os04g0415050</name>
</gene>
<reference evidence="2 3" key="1">
    <citation type="journal article" date="2005" name="Nature">
        <title>The map-based sequence of the rice genome.</title>
        <authorList>
            <consortium name="International rice genome sequencing project (IRGSP)"/>
            <person name="Matsumoto T."/>
            <person name="Wu J."/>
            <person name="Kanamori H."/>
            <person name="Katayose Y."/>
            <person name="Fujisawa M."/>
            <person name="Namiki N."/>
            <person name="Mizuno H."/>
            <person name="Yamamoto K."/>
            <person name="Antonio B.A."/>
            <person name="Baba T."/>
            <person name="Sakata K."/>
            <person name="Nagamura Y."/>
            <person name="Aoki H."/>
            <person name="Arikawa K."/>
            <person name="Arita K."/>
            <person name="Bito T."/>
            <person name="Chiden Y."/>
            <person name="Fujitsuka N."/>
            <person name="Fukunaka R."/>
            <person name="Hamada M."/>
            <person name="Harada C."/>
            <person name="Hayashi A."/>
            <person name="Hijishita S."/>
            <person name="Honda M."/>
            <person name="Hosokawa S."/>
            <person name="Ichikawa Y."/>
            <person name="Idonuma A."/>
            <person name="Iijima M."/>
            <person name="Ikeda M."/>
            <person name="Ikeno M."/>
            <person name="Ito K."/>
            <person name="Ito S."/>
            <person name="Ito T."/>
            <person name="Ito Y."/>
            <person name="Ito Y."/>
            <person name="Iwabuchi A."/>
            <person name="Kamiya K."/>
            <person name="Karasawa W."/>
            <person name="Kurita K."/>
            <person name="Katagiri S."/>
            <person name="Kikuta A."/>
            <person name="Kobayashi H."/>
            <person name="Kobayashi N."/>
            <person name="Machita K."/>
            <person name="Maehara T."/>
            <person name="Masukawa M."/>
            <person name="Mizubayashi T."/>
            <person name="Mukai Y."/>
            <person name="Nagasaki H."/>
            <person name="Nagata Y."/>
            <person name="Naito S."/>
            <person name="Nakashima M."/>
            <person name="Nakama Y."/>
            <person name="Nakamichi Y."/>
            <person name="Nakamura M."/>
            <person name="Meguro A."/>
            <person name="Negishi M."/>
            <person name="Ohta I."/>
            <person name="Ohta T."/>
            <person name="Okamoto M."/>
            <person name="Ono N."/>
            <person name="Saji S."/>
            <person name="Sakaguchi M."/>
            <person name="Sakai K."/>
            <person name="Shibata M."/>
            <person name="Shimokawa T."/>
            <person name="Song J."/>
            <person name="Takazaki Y."/>
            <person name="Terasawa K."/>
            <person name="Tsugane M."/>
            <person name="Tsuji K."/>
            <person name="Ueda S."/>
            <person name="Waki K."/>
            <person name="Yamagata H."/>
            <person name="Yamamoto M."/>
            <person name="Yamamoto S."/>
            <person name="Yamane H."/>
            <person name="Yoshiki S."/>
            <person name="Yoshihara R."/>
            <person name="Yukawa K."/>
            <person name="Zhong H."/>
            <person name="Yano M."/>
            <person name="Yuan Q."/>
            <person name="Ouyang S."/>
            <person name="Liu J."/>
            <person name="Jones K.M."/>
            <person name="Gansberger K."/>
            <person name="Moffat K."/>
            <person name="Hill J."/>
            <person name="Bera J."/>
            <person name="Fadrosh D."/>
            <person name="Jin S."/>
            <person name="Johri S."/>
            <person name="Kim M."/>
            <person name="Overton L."/>
            <person name="Reardon M."/>
            <person name="Tsitrin T."/>
            <person name="Vuong H."/>
            <person name="Weaver B."/>
            <person name="Ciecko A."/>
            <person name="Tallon L."/>
            <person name="Jackson J."/>
            <person name="Pai G."/>
            <person name="Aken S.V."/>
            <person name="Utterback T."/>
            <person name="Reidmuller S."/>
            <person name="Feldblyum T."/>
            <person name="Hsiao J."/>
            <person name="Zismann V."/>
            <person name="Iobst S."/>
            <person name="de Vazeille A.R."/>
            <person name="Buell C.R."/>
            <person name="Ying K."/>
            <person name="Li Y."/>
            <person name="Lu T."/>
            <person name="Huang Y."/>
            <person name="Zhao Q."/>
            <person name="Feng Q."/>
            <person name="Zhang L."/>
            <person name="Zhu J."/>
            <person name="Weng Q."/>
            <person name="Mu J."/>
            <person name="Lu Y."/>
            <person name="Fan D."/>
            <person name="Liu Y."/>
            <person name="Guan J."/>
            <person name="Zhang Y."/>
            <person name="Yu S."/>
            <person name="Liu X."/>
            <person name="Zhang Y."/>
            <person name="Hong G."/>
            <person name="Han B."/>
            <person name="Choisne N."/>
            <person name="Demange N."/>
            <person name="Orjeda G."/>
            <person name="Samain S."/>
            <person name="Cattolico L."/>
            <person name="Pelletier E."/>
            <person name="Couloux A."/>
            <person name="Segurens B."/>
            <person name="Wincker P."/>
            <person name="D'Hont A."/>
            <person name="Scarpelli C."/>
            <person name="Weissenbach J."/>
            <person name="Salanoubat M."/>
            <person name="Quetier F."/>
            <person name="Yu Y."/>
            <person name="Kim H.R."/>
            <person name="Rambo T."/>
            <person name="Currie J."/>
            <person name="Collura K."/>
            <person name="Luo M."/>
            <person name="Yang T."/>
            <person name="Ammiraju J.S.S."/>
            <person name="Engler F."/>
            <person name="Soderlund C."/>
            <person name="Wing R.A."/>
            <person name="Palmer L.E."/>
            <person name="de la Bastide M."/>
            <person name="Spiegel L."/>
            <person name="Nascimento L."/>
            <person name="Zutavern T."/>
            <person name="O'Shaughnessy A."/>
            <person name="Dike S."/>
            <person name="Dedhia N."/>
            <person name="Preston R."/>
            <person name="Balija V."/>
            <person name="McCombie W.R."/>
            <person name="Chow T."/>
            <person name="Chen H."/>
            <person name="Chung M."/>
            <person name="Chen C."/>
            <person name="Shaw J."/>
            <person name="Wu H."/>
            <person name="Hsiao K."/>
            <person name="Chao Y."/>
            <person name="Chu M."/>
            <person name="Cheng C."/>
            <person name="Hour A."/>
            <person name="Lee P."/>
            <person name="Lin S."/>
            <person name="Lin Y."/>
            <person name="Liou J."/>
            <person name="Liu S."/>
            <person name="Hsing Y."/>
            <person name="Raghuvanshi S."/>
            <person name="Mohanty A."/>
            <person name="Bharti A.K."/>
            <person name="Gaur A."/>
            <person name="Gupta V."/>
            <person name="Kumar D."/>
            <person name="Ravi V."/>
            <person name="Vij S."/>
            <person name="Kapur A."/>
            <person name="Khurana P."/>
            <person name="Khurana P."/>
            <person name="Khurana J.P."/>
            <person name="Tyagi A.K."/>
            <person name="Gaikwad K."/>
            <person name="Singh A."/>
            <person name="Dalal V."/>
            <person name="Srivastava S."/>
            <person name="Dixit A."/>
            <person name="Pal A.K."/>
            <person name="Ghazi I.A."/>
            <person name="Yadav M."/>
            <person name="Pandit A."/>
            <person name="Bhargava A."/>
            <person name="Sureshbabu K."/>
            <person name="Batra K."/>
            <person name="Sharma T.R."/>
            <person name="Mohapatra T."/>
            <person name="Singh N.K."/>
            <person name="Messing J."/>
            <person name="Nelson A.B."/>
            <person name="Fuks G."/>
            <person name="Kavchok S."/>
            <person name="Keizer G."/>
            <person name="Linton E."/>
            <person name="Llaca V."/>
            <person name="Song R."/>
            <person name="Tanyolac B."/>
            <person name="Young S."/>
            <person name="Ho-Il K."/>
            <person name="Hahn J.H."/>
            <person name="Sangsakoo G."/>
            <person name="Vanavichit A."/>
            <person name="de Mattos Luiz.A.T."/>
            <person name="Zimmer P.D."/>
            <person name="Malone G."/>
            <person name="Dellagostin O."/>
            <person name="de Oliveira A.C."/>
            <person name="Bevan M."/>
            <person name="Bancroft I."/>
            <person name="Minx P."/>
            <person name="Cordum H."/>
            <person name="Wilson R."/>
            <person name="Cheng Z."/>
            <person name="Jin W."/>
            <person name="Jiang J."/>
            <person name="Leong S.A."/>
            <person name="Iwama H."/>
            <person name="Gojobori T."/>
            <person name="Itoh T."/>
            <person name="Niimura Y."/>
            <person name="Fujii Y."/>
            <person name="Habara T."/>
            <person name="Sakai H."/>
            <person name="Sato Y."/>
            <person name="Wilson G."/>
            <person name="Kumar K."/>
            <person name="McCouch S."/>
            <person name="Juretic N."/>
            <person name="Hoen D."/>
            <person name="Wright S."/>
            <person name="Bruskiewich R."/>
            <person name="Bureau T."/>
            <person name="Miyao A."/>
            <person name="Hirochika H."/>
            <person name="Nishikawa T."/>
            <person name="Kadowaki K."/>
            <person name="Sugiura M."/>
            <person name="Burr B."/>
            <person name="Sasaki T."/>
        </authorList>
    </citation>
    <scope>NUCLEOTIDE SEQUENCE [LARGE SCALE GENOMIC DNA]</scope>
    <source>
        <strain evidence="3">cv. Nipponbare</strain>
    </source>
</reference>
<protein>
    <submittedName>
        <fullName evidence="2">Os04g0415050 protein</fullName>
    </submittedName>
</protein>
<name>C7J1B4_ORYSJ</name>
<evidence type="ECO:0000313" key="3">
    <source>
        <dbReference type="Proteomes" id="UP000000763"/>
    </source>
</evidence>